<feature type="region of interest" description="Disordered" evidence="1">
    <location>
        <begin position="89"/>
        <end position="140"/>
    </location>
</feature>
<feature type="region of interest" description="Disordered" evidence="1">
    <location>
        <begin position="712"/>
        <end position="761"/>
    </location>
</feature>
<protein>
    <submittedName>
        <fullName evidence="2">Uncharacterized protein</fullName>
    </submittedName>
</protein>
<evidence type="ECO:0000256" key="1">
    <source>
        <dbReference type="SAM" id="MobiDB-lite"/>
    </source>
</evidence>
<feature type="region of interest" description="Disordered" evidence="1">
    <location>
        <begin position="152"/>
        <end position="227"/>
    </location>
</feature>
<evidence type="ECO:0000313" key="3">
    <source>
        <dbReference type="Proteomes" id="UP001165090"/>
    </source>
</evidence>
<feature type="compositionally biased region" description="Low complexity" evidence="1">
    <location>
        <begin position="17"/>
        <end position="43"/>
    </location>
</feature>
<reference evidence="2 3" key="1">
    <citation type="journal article" date="2023" name="IScience">
        <title>Expanded male sex-determining region conserved during the evolution of homothallism in the green alga Volvox.</title>
        <authorList>
            <person name="Yamamoto K."/>
            <person name="Matsuzaki R."/>
            <person name="Mahakham W."/>
            <person name="Heman W."/>
            <person name="Sekimoto H."/>
            <person name="Kawachi M."/>
            <person name="Minakuchi Y."/>
            <person name="Toyoda A."/>
            <person name="Nozaki H."/>
        </authorList>
    </citation>
    <scope>NUCLEOTIDE SEQUENCE [LARGE SCALE GENOMIC DNA]</scope>
    <source>
        <strain evidence="2 3">NIES-4468</strain>
    </source>
</reference>
<comment type="caution">
    <text evidence="2">The sequence shown here is derived from an EMBL/GenBank/DDBJ whole genome shotgun (WGS) entry which is preliminary data.</text>
</comment>
<organism evidence="2 3">
    <name type="scientific">Volvox africanus</name>
    <dbReference type="NCBI Taxonomy" id="51714"/>
    <lineage>
        <taxon>Eukaryota</taxon>
        <taxon>Viridiplantae</taxon>
        <taxon>Chlorophyta</taxon>
        <taxon>core chlorophytes</taxon>
        <taxon>Chlorophyceae</taxon>
        <taxon>CS clade</taxon>
        <taxon>Chlamydomonadales</taxon>
        <taxon>Volvocaceae</taxon>
        <taxon>Volvox</taxon>
    </lineage>
</organism>
<feature type="compositionally biased region" description="Low complexity" evidence="1">
    <location>
        <begin position="720"/>
        <end position="736"/>
    </location>
</feature>
<feature type="compositionally biased region" description="Gly residues" evidence="1">
    <location>
        <begin position="397"/>
        <end position="408"/>
    </location>
</feature>
<sequence>MAAVGSAEDSPRWPFPRSSSARSGHGSGAAAHPFQQHQVQMQQLPDSEKPPLVGQFSSSSESRPQVAWPEQGADSTSLLLHLLQPRRAHVVPTPPDWGGSGVSSPNSGGSLTSRVYSDSRCGSGGGAAATTDAGSGSYSGWRVRPRALLVKADEPDELAGQDSASASILDSSPMSPAGSGVSERRRRTISYSAHSPHSRQDSIWTDSPRLPQPSQLQNSRTASPAAASPTAAAAAAASVVTASAATATAAAGTYGPTPTLVLPRHPLSGSGTLRRREFTPPGSPRKEFPAADGGPTGQGPGLGRLAGLRASESALGHPSRLGATRGSFKAGTIKAEPRLGRTGSGHVGGSGLATVVAADIPGESSCGGNTNTSPALSGPFRARSVACSLMGVLGDSGGDGGIGEGGSGASMESDSAAPVMVMTARRSKRDLAVESSPLQPPGSRDCSGGGGGDGGGGDGSGGAPKALTAMSPLAGPLAGPAAAAGCCCGAEDTKYASAACSGVGNGGDGSVGVGTWSLRGGSREEVSAFDAASPQGQPQGKTTKAAAGAEEEEEEEEEEEMQSRTVLNSAPPTAQSQPQAPAGGRVRSSFTAAFQQREKSEGVGAWRLGSGEYAEGDQDGLESRQQQISRAAALRHPPTPRAAIGMLPSPLQSPSSRPPVAASAPVCTASPASWNASSTTAAAAAAASAAADAGADAGSPAAAAKRLMLSTRSRRSLEISPPSAAGAPPLLTLTQSEPPPPPPPPPPLPVPPPPPLLGLPSFLGSPVVLEPYAAQLQPAGPGTPFPLLLRSSSNNSSSSNSNSMEAGSAEQEAAVDAVAPPTAVPRLAERTGAGRTSEYEKRYLKLC</sequence>
<feature type="compositionally biased region" description="Pro residues" evidence="1">
    <location>
        <begin position="737"/>
        <end position="757"/>
    </location>
</feature>
<dbReference type="Proteomes" id="UP001165090">
    <property type="component" value="Unassembled WGS sequence"/>
</dbReference>
<feature type="compositionally biased region" description="Gly residues" evidence="1">
    <location>
        <begin position="447"/>
        <end position="462"/>
    </location>
</feature>
<feature type="compositionally biased region" description="Basic and acidic residues" evidence="1">
    <location>
        <begin position="274"/>
        <end position="289"/>
    </location>
</feature>
<feature type="compositionally biased region" description="Gly residues" evidence="1">
    <location>
        <begin position="294"/>
        <end position="304"/>
    </location>
</feature>
<evidence type="ECO:0000313" key="2">
    <source>
        <dbReference type="EMBL" id="GLI61410.1"/>
    </source>
</evidence>
<gene>
    <name evidence="2" type="ORF">VaNZ11_003604</name>
</gene>
<feature type="region of interest" description="Disordered" evidence="1">
    <location>
        <begin position="523"/>
        <end position="676"/>
    </location>
</feature>
<feature type="compositionally biased region" description="Low complexity" evidence="1">
    <location>
        <begin position="569"/>
        <end position="582"/>
    </location>
</feature>
<feature type="compositionally biased region" description="Low complexity" evidence="1">
    <location>
        <begin position="128"/>
        <end position="140"/>
    </location>
</feature>
<accession>A0ABQ5RUX1</accession>
<feature type="compositionally biased region" description="Polar residues" evidence="1">
    <location>
        <begin position="189"/>
        <end position="205"/>
    </location>
</feature>
<name>A0ABQ5RUX1_9CHLO</name>
<dbReference type="EMBL" id="BSDZ01000010">
    <property type="protein sequence ID" value="GLI61410.1"/>
    <property type="molecule type" value="Genomic_DNA"/>
</dbReference>
<feature type="compositionally biased region" description="Basic and acidic residues" evidence="1">
    <location>
        <begin position="837"/>
        <end position="847"/>
    </location>
</feature>
<feature type="compositionally biased region" description="Low complexity" evidence="1">
    <location>
        <begin position="814"/>
        <end position="825"/>
    </location>
</feature>
<feature type="compositionally biased region" description="Polar residues" evidence="1">
    <location>
        <begin position="162"/>
        <end position="174"/>
    </location>
</feature>
<feature type="region of interest" description="Disordered" evidence="1">
    <location>
        <begin position="776"/>
        <end position="847"/>
    </location>
</feature>
<feature type="region of interest" description="Disordered" evidence="1">
    <location>
        <begin position="253"/>
        <end position="348"/>
    </location>
</feature>
<feature type="region of interest" description="Disordered" evidence="1">
    <location>
        <begin position="1"/>
        <end position="72"/>
    </location>
</feature>
<feature type="compositionally biased region" description="Low complexity" evidence="1">
    <location>
        <begin position="791"/>
        <end position="803"/>
    </location>
</feature>
<proteinExistence type="predicted"/>
<keyword evidence="3" id="KW-1185">Reference proteome</keyword>
<feature type="compositionally biased region" description="Acidic residues" evidence="1">
    <location>
        <begin position="549"/>
        <end position="560"/>
    </location>
</feature>
<feature type="compositionally biased region" description="Low complexity" evidence="1">
    <location>
        <begin position="647"/>
        <end position="676"/>
    </location>
</feature>
<feature type="region of interest" description="Disordered" evidence="1">
    <location>
        <begin position="397"/>
        <end position="467"/>
    </location>
</feature>